<feature type="compositionally biased region" description="Polar residues" evidence="1">
    <location>
        <begin position="479"/>
        <end position="501"/>
    </location>
</feature>
<dbReference type="Gene3D" id="1.20.58.340">
    <property type="entry name" value="Magnesium transport protein CorA, transmembrane region"/>
    <property type="match status" value="1"/>
</dbReference>
<dbReference type="AlphaFoldDB" id="A0A0N0NS65"/>
<gene>
    <name evidence="3" type="ORF">AB675_841</name>
</gene>
<evidence type="ECO:0000313" key="3">
    <source>
        <dbReference type="EMBL" id="KPI45898.1"/>
    </source>
</evidence>
<dbReference type="STRING" id="1664694.A0A0N0NS65"/>
<dbReference type="EMBL" id="LFJN01000001">
    <property type="protein sequence ID" value="KPI45898.1"/>
    <property type="molecule type" value="Genomic_DNA"/>
</dbReference>
<feature type="region of interest" description="Disordered" evidence="1">
    <location>
        <begin position="479"/>
        <end position="602"/>
    </location>
</feature>
<feature type="transmembrane region" description="Helical" evidence="2">
    <location>
        <begin position="394"/>
        <end position="418"/>
    </location>
</feature>
<evidence type="ECO:0000256" key="2">
    <source>
        <dbReference type="SAM" id="Phobius"/>
    </source>
</evidence>
<dbReference type="OrthoDB" id="4114721at2759"/>
<evidence type="ECO:0000313" key="4">
    <source>
        <dbReference type="Proteomes" id="UP000038010"/>
    </source>
</evidence>
<feature type="compositionally biased region" description="Low complexity" evidence="1">
    <location>
        <begin position="506"/>
        <end position="531"/>
    </location>
</feature>
<feature type="transmembrane region" description="Helical" evidence="2">
    <location>
        <begin position="438"/>
        <end position="456"/>
    </location>
</feature>
<protein>
    <submittedName>
        <fullName evidence="3">Uncharacterized protein</fullName>
    </submittedName>
</protein>
<proteinExistence type="predicted"/>
<keyword evidence="4" id="KW-1185">Reference proteome</keyword>
<feature type="region of interest" description="Disordered" evidence="1">
    <location>
        <begin position="86"/>
        <end position="117"/>
    </location>
</feature>
<dbReference type="Proteomes" id="UP000038010">
    <property type="component" value="Unassembled WGS sequence"/>
</dbReference>
<name>A0A0N0NS65_9EURO</name>
<sequence>MDWDRFYEGDYKGNLNDLTFDSDRSARVWEVSSSAASNHEAVWQKPAELYGNSDVCKWLDDRGSSASTARKWPEWNLTVLVIERCPPPADPNAQAQSAPGPDQHEQQTSPAVDVDKSMQSREALRRFGLGQAAFERLFSQLGLSKTFLHAVKHNQSYYARHHQEDQSVTAKDLSFTVRTTPSLLKDMALTLRHNTDSGETFVLLHGCSMEFEDNLRSWLRAMLRRCGHPLVMLVLFFEMYYKQLQKHEVEMRTSYEDHREKMFKYKDSGIHHHNTRLAAVTDICDELFTEEVEVAALRSRVSQLIKSMEAVGDRKRYPTAEQGNYMVEHSNMMIDRLRSLSDDIEVLQTKCSLDKQALQTLMTSMSSIMALARSEISHNITVASKRDSAIMMSITVGTLTFLPATAIATIFAMPFLPWNVAASDGDTTPGVVRLYLKVSLPLTIGTLLLVGLYWAMIDYGDKGADMTVRPWIKELVTFNTQKPPTNRGSGSRGSSHTQTASPPKVAATSNSPSSQSNSTPPSQQSAMPASPHITIANANLPGTGPPAAPTTSGATSTASASAPDPIVPATPTAPGYTPAKTASSHVAASPTGAAPAAASTPQSIEMSFLKRVTRRLPQRSHKPGDV</sequence>
<accession>A0A0N0NS65</accession>
<keyword evidence="2" id="KW-1133">Transmembrane helix</keyword>
<keyword evidence="2" id="KW-0812">Transmembrane</keyword>
<comment type="caution">
    <text evidence="3">The sequence shown here is derived from an EMBL/GenBank/DDBJ whole genome shotgun (WGS) entry which is preliminary data.</text>
</comment>
<dbReference type="VEuPathDB" id="FungiDB:AB675_841"/>
<organism evidence="3 4">
    <name type="scientific">Cyphellophora attinorum</name>
    <dbReference type="NCBI Taxonomy" id="1664694"/>
    <lineage>
        <taxon>Eukaryota</taxon>
        <taxon>Fungi</taxon>
        <taxon>Dikarya</taxon>
        <taxon>Ascomycota</taxon>
        <taxon>Pezizomycotina</taxon>
        <taxon>Eurotiomycetes</taxon>
        <taxon>Chaetothyriomycetidae</taxon>
        <taxon>Chaetothyriales</taxon>
        <taxon>Cyphellophoraceae</taxon>
        <taxon>Cyphellophora</taxon>
    </lineage>
</organism>
<evidence type="ECO:0000256" key="1">
    <source>
        <dbReference type="SAM" id="MobiDB-lite"/>
    </source>
</evidence>
<keyword evidence="2" id="KW-0472">Membrane</keyword>
<dbReference type="GeneID" id="28740733"/>
<dbReference type="RefSeq" id="XP_018005861.1">
    <property type="nucleotide sequence ID" value="XM_018148864.1"/>
</dbReference>
<reference evidence="3 4" key="1">
    <citation type="submission" date="2015-06" db="EMBL/GenBank/DDBJ databases">
        <title>Draft genome of the ant-associated black yeast Phialophora attae CBS 131958.</title>
        <authorList>
            <person name="Moreno L.F."/>
            <person name="Stielow B.J."/>
            <person name="de Hoog S."/>
            <person name="Vicente V.A."/>
            <person name="Weiss V.A."/>
            <person name="de Vries M."/>
            <person name="Cruz L.M."/>
            <person name="Souza E.M."/>
        </authorList>
    </citation>
    <scope>NUCLEOTIDE SEQUENCE [LARGE SCALE GENOMIC DNA]</scope>
    <source>
        <strain evidence="3 4">CBS 131958</strain>
    </source>
</reference>
<feature type="compositionally biased region" description="Low complexity" evidence="1">
    <location>
        <begin position="549"/>
        <end position="601"/>
    </location>
</feature>